<dbReference type="Gene3D" id="3.90.25.10">
    <property type="entry name" value="UDP-galactose 4-epimerase, domain 1"/>
    <property type="match status" value="1"/>
</dbReference>
<protein>
    <submittedName>
        <fullName evidence="2">NAD-dependent epimerase/dehydratase family protein</fullName>
    </submittedName>
</protein>
<dbReference type="InterPro" id="IPR050177">
    <property type="entry name" value="Lipid_A_modif_metabolic_enz"/>
</dbReference>
<evidence type="ECO:0000313" key="2">
    <source>
        <dbReference type="EMBL" id="MFN0255852.1"/>
    </source>
</evidence>
<dbReference type="Proteomes" id="UP001517247">
    <property type="component" value="Unassembled WGS sequence"/>
</dbReference>
<name>A0ABW9J9B3_9SPHI</name>
<sequence>MRIGILGANGFLGSNLCKKYLSDGNEVFAFYHHNRDLIPGGCKVLPYQKISDSALDCLIISIGGYDGSHDNFLDQYQLLYNVVKNEGFKKIVFFSSTEVYGAHTMPIQVNTCFNAPKTYGLAKLAQEFLIKSCARFSIIRPTYIYGSGMKRNSLIPIWVEQALKHKEFSVYGDGQRLQDYLHIDDLCDLCKEVSNGDMNDIIIAASGICTSNQQVAEHIENIIVGTRIKYIGTDFSPSFQFDISKTIDSYNWMPKTTLALGLKNYIHHENFSI</sequence>
<organism evidence="2 3">
    <name type="scientific">Pedobacter ureilyticus</name>
    <dbReference type="NCBI Taxonomy" id="1393051"/>
    <lineage>
        <taxon>Bacteria</taxon>
        <taxon>Pseudomonadati</taxon>
        <taxon>Bacteroidota</taxon>
        <taxon>Sphingobacteriia</taxon>
        <taxon>Sphingobacteriales</taxon>
        <taxon>Sphingobacteriaceae</taxon>
        <taxon>Pedobacter</taxon>
    </lineage>
</organism>
<dbReference type="EMBL" id="SSHJ02000006">
    <property type="protein sequence ID" value="MFN0255852.1"/>
    <property type="molecule type" value="Genomic_DNA"/>
</dbReference>
<dbReference type="CDD" id="cd08946">
    <property type="entry name" value="SDR_e"/>
    <property type="match status" value="1"/>
</dbReference>
<dbReference type="RefSeq" id="WP_138722969.1">
    <property type="nucleotide sequence ID" value="NZ_SSHJ02000006.1"/>
</dbReference>
<dbReference type="InterPro" id="IPR001509">
    <property type="entry name" value="Epimerase_deHydtase"/>
</dbReference>
<accession>A0ABW9J9B3</accession>
<dbReference type="Gene3D" id="3.40.50.720">
    <property type="entry name" value="NAD(P)-binding Rossmann-like Domain"/>
    <property type="match status" value="2"/>
</dbReference>
<keyword evidence="3" id="KW-1185">Reference proteome</keyword>
<feature type="domain" description="NAD-dependent epimerase/dehydratase" evidence="1">
    <location>
        <begin position="70"/>
        <end position="191"/>
    </location>
</feature>
<proteinExistence type="predicted"/>
<gene>
    <name evidence="2" type="ORF">E6A44_009740</name>
</gene>
<reference evidence="2 3" key="1">
    <citation type="submission" date="2024-12" db="EMBL/GenBank/DDBJ databases">
        <authorList>
            <person name="Hu S."/>
        </authorList>
    </citation>
    <scope>NUCLEOTIDE SEQUENCE [LARGE SCALE GENOMIC DNA]</scope>
    <source>
        <strain evidence="2 3">THG-T11</strain>
    </source>
</reference>
<dbReference type="PANTHER" id="PTHR43245">
    <property type="entry name" value="BIFUNCTIONAL POLYMYXIN RESISTANCE PROTEIN ARNA"/>
    <property type="match status" value="1"/>
</dbReference>
<dbReference type="PANTHER" id="PTHR43245:SF53">
    <property type="entry name" value="EPIMERASE-RELATED"/>
    <property type="match status" value="1"/>
</dbReference>
<comment type="caution">
    <text evidence="2">The sequence shown here is derived from an EMBL/GenBank/DDBJ whole genome shotgun (WGS) entry which is preliminary data.</text>
</comment>
<dbReference type="SUPFAM" id="SSF51735">
    <property type="entry name" value="NAD(P)-binding Rossmann-fold domains"/>
    <property type="match status" value="1"/>
</dbReference>
<dbReference type="InterPro" id="IPR036291">
    <property type="entry name" value="NAD(P)-bd_dom_sf"/>
</dbReference>
<evidence type="ECO:0000313" key="3">
    <source>
        <dbReference type="Proteomes" id="UP001517247"/>
    </source>
</evidence>
<dbReference type="Pfam" id="PF01370">
    <property type="entry name" value="Epimerase"/>
    <property type="match status" value="1"/>
</dbReference>
<evidence type="ECO:0000259" key="1">
    <source>
        <dbReference type="Pfam" id="PF01370"/>
    </source>
</evidence>